<dbReference type="AlphaFoldDB" id="A0A5Q0GZL9"/>
<evidence type="ECO:0000313" key="1">
    <source>
        <dbReference type="EMBL" id="QFZ19000.1"/>
    </source>
</evidence>
<proteinExistence type="predicted"/>
<evidence type="ECO:0000313" key="2">
    <source>
        <dbReference type="Proteomes" id="UP000325787"/>
    </source>
</evidence>
<dbReference type="KEGG" id="ssyi:EKG83_17455"/>
<name>A0A5Q0GZL9_SACSY</name>
<organism evidence="1 2">
    <name type="scientific">Saccharothrix syringae</name>
    <name type="common">Nocardiopsis syringae</name>
    <dbReference type="NCBI Taxonomy" id="103733"/>
    <lineage>
        <taxon>Bacteria</taxon>
        <taxon>Bacillati</taxon>
        <taxon>Actinomycetota</taxon>
        <taxon>Actinomycetes</taxon>
        <taxon>Pseudonocardiales</taxon>
        <taxon>Pseudonocardiaceae</taxon>
        <taxon>Saccharothrix</taxon>
    </lineage>
</organism>
<reference evidence="2" key="1">
    <citation type="journal article" date="2021" name="Curr. Microbiol.">
        <title>Complete genome of nocamycin-producing strain Saccharothrix syringae NRRL B-16468 reveals the biosynthetic potential for secondary metabolites.</title>
        <authorList>
            <person name="Mo X."/>
            <person name="Yang S."/>
        </authorList>
    </citation>
    <scope>NUCLEOTIDE SEQUENCE [LARGE SCALE GENOMIC DNA]</scope>
    <source>
        <strain evidence="2">ATCC 51364 / DSM 43886 / JCM 6844 / KCTC 9398 / NBRC 14523 / NRRL B-16468 / INA 2240</strain>
    </source>
</reference>
<dbReference type="OrthoDB" id="361945at2"/>
<sequence length="224" mass="24378">MTAYDVARRLPAIPELRDLCRAMAVLDVVLDPGSEDRHHLHGPGGVPGAVEVASKRDGAGNEYSIVFTDAGAYVHGFDHESPMSPYATDDGEPWPGVVDSVPEVFRAYLAEPVFTDEFGTPCLTVCLWREHTDDAWRHGEIDFPGGDQDGADWLFSLLTDGTPEAFQDWARDYYERPVDLAAVRHVYAGRPLTADVVAALNPATTPAAVADEVSRTGYPIAPVR</sequence>
<gene>
    <name evidence="1" type="ORF">EKG83_17455</name>
</gene>
<protein>
    <submittedName>
        <fullName evidence="1">Uncharacterized protein</fullName>
    </submittedName>
</protein>
<accession>A0A5Q0GZL9</accession>
<keyword evidence="2" id="KW-1185">Reference proteome</keyword>
<dbReference type="EMBL" id="CP034550">
    <property type="protein sequence ID" value="QFZ19000.1"/>
    <property type="molecule type" value="Genomic_DNA"/>
</dbReference>
<dbReference type="RefSeq" id="WP_033433721.1">
    <property type="nucleotide sequence ID" value="NZ_CP034550.1"/>
</dbReference>
<dbReference type="Proteomes" id="UP000325787">
    <property type="component" value="Chromosome"/>
</dbReference>